<keyword evidence="2" id="KW-1185">Reference proteome</keyword>
<accession>A0A0D2GLV2</accession>
<dbReference type="EMBL" id="KN847487">
    <property type="protein sequence ID" value="KIW99362.1"/>
    <property type="molecule type" value="Genomic_DNA"/>
</dbReference>
<name>A0A0D2GLV2_9EURO</name>
<dbReference type="VEuPathDB" id="FungiDB:Z518_11350"/>
<sequence>MRSYYVYPADYGKTPPKGWTVDKEEMGYDIYWAKESGAGQRMARRHGLEWAKPIMRCDTDSGDCLHMFQSGGKCYIWNPIEGNIWEIMVSMDVVEIVTQMDKLGLKSLPVKKIDQISSC</sequence>
<dbReference type="RefSeq" id="XP_013266499.1">
    <property type="nucleotide sequence ID" value="XM_013411045.1"/>
</dbReference>
<dbReference type="OrthoDB" id="5350472at2759"/>
<proteinExistence type="predicted"/>
<dbReference type="AlphaFoldDB" id="A0A0D2GLV2"/>
<protein>
    <submittedName>
        <fullName evidence="1">Uncharacterized protein</fullName>
    </submittedName>
</protein>
<organism evidence="1 2">
    <name type="scientific">Rhinocladiella mackenziei CBS 650.93</name>
    <dbReference type="NCBI Taxonomy" id="1442369"/>
    <lineage>
        <taxon>Eukaryota</taxon>
        <taxon>Fungi</taxon>
        <taxon>Dikarya</taxon>
        <taxon>Ascomycota</taxon>
        <taxon>Pezizomycotina</taxon>
        <taxon>Eurotiomycetes</taxon>
        <taxon>Chaetothyriomycetidae</taxon>
        <taxon>Chaetothyriales</taxon>
        <taxon>Herpotrichiellaceae</taxon>
        <taxon>Rhinocladiella</taxon>
    </lineage>
</organism>
<dbReference type="Proteomes" id="UP000053617">
    <property type="component" value="Unassembled WGS sequence"/>
</dbReference>
<dbReference type="GeneID" id="25299421"/>
<reference evidence="1 2" key="1">
    <citation type="submission" date="2015-01" db="EMBL/GenBank/DDBJ databases">
        <title>The Genome Sequence of Rhinocladiella mackenzie CBS 650.93.</title>
        <authorList>
            <consortium name="The Broad Institute Genomics Platform"/>
            <person name="Cuomo C."/>
            <person name="de Hoog S."/>
            <person name="Gorbushina A."/>
            <person name="Stielow B."/>
            <person name="Teixiera M."/>
            <person name="Abouelleil A."/>
            <person name="Chapman S.B."/>
            <person name="Priest M."/>
            <person name="Young S.K."/>
            <person name="Wortman J."/>
            <person name="Nusbaum C."/>
            <person name="Birren B."/>
        </authorList>
    </citation>
    <scope>NUCLEOTIDE SEQUENCE [LARGE SCALE GENOMIC DNA]</scope>
    <source>
        <strain evidence="1 2">CBS 650.93</strain>
    </source>
</reference>
<evidence type="ECO:0000313" key="2">
    <source>
        <dbReference type="Proteomes" id="UP000053617"/>
    </source>
</evidence>
<dbReference type="HOGENOM" id="CLU_160836_1_0_1"/>
<gene>
    <name evidence="1" type="ORF">Z518_11350</name>
</gene>
<evidence type="ECO:0000313" key="1">
    <source>
        <dbReference type="EMBL" id="KIW99362.1"/>
    </source>
</evidence>